<comment type="caution">
    <text evidence="1">The sequence shown here is derived from an EMBL/GenBank/DDBJ whole genome shotgun (WGS) entry which is preliminary data.</text>
</comment>
<evidence type="ECO:0000313" key="1">
    <source>
        <dbReference type="EMBL" id="RAJ76710.1"/>
    </source>
</evidence>
<organism evidence="1 2">
    <name type="scientific">Chitinophaga dinghuensis</name>
    <dbReference type="NCBI Taxonomy" id="1539050"/>
    <lineage>
        <taxon>Bacteria</taxon>
        <taxon>Pseudomonadati</taxon>
        <taxon>Bacteroidota</taxon>
        <taxon>Chitinophagia</taxon>
        <taxon>Chitinophagales</taxon>
        <taxon>Chitinophagaceae</taxon>
        <taxon>Chitinophaga</taxon>
    </lineage>
</organism>
<protein>
    <submittedName>
        <fullName evidence="1">Uncharacterized protein DUF4998</fullName>
    </submittedName>
</protein>
<dbReference type="PROSITE" id="PS51257">
    <property type="entry name" value="PROKAR_LIPOPROTEIN"/>
    <property type="match status" value="1"/>
</dbReference>
<dbReference type="RefSeq" id="WP_111594420.1">
    <property type="nucleotide sequence ID" value="NZ_QLMA01000008.1"/>
</dbReference>
<name>A0A327VRM6_9BACT</name>
<proteinExistence type="predicted"/>
<dbReference type="EMBL" id="QLMA01000008">
    <property type="protein sequence ID" value="RAJ76710.1"/>
    <property type="molecule type" value="Genomic_DNA"/>
</dbReference>
<gene>
    <name evidence="1" type="ORF">CLV59_108231</name>
</gene>
<keyword evidence="2" id="KW-1185">Reference proteome</keyword>
<accession>A0A327VRM6</accession>
<dbReference type="OrthoDB" id="1043438at2"/>
<sequence>MKKILLGAAAVMLLFACTKMDDNYKGMLAPNGITYTGKADSLKVWPGRERIRLSWLRGTDPSIKDAVIYWNTGRDSLVVTVPAGRSTDSVFAMLPSLPENSYSFSVYTRDGSGHRSIKSDILGSSYGAIYESSLQPRVIKSSKMIGTDFCIYWYRSNDANNFNTRLRYTDNTGTVRSIDSPGDPDSVLLPNATKTSYATFRTMYRPGAFAIDTFYSRRDSLKIQ</sequence>
<reference evidence="1 2" key="1">
    <citation type="submission" date="2018-06" db="EMBL/GenBank/DDBJ databases">
        <title>Genomic Encyclopedia of Archaeal and Bacterial Type Strains, Phase II (KMG-II): from individual species to whole genera.</title>
        <authorList>
            <person name="Goeker M."/>
        </authorList>
    </citation>
    <scope>NUCLEOTIDE SEQUENCE [LARGE SCALE GENOMIC DNA]</scope>
    <source>
        <strain evidence="1 2">DSM 29821</strain>
    </source>
</reference>
<evidence type="ECO:0000313" key="2">
    <source>
        <dbReference type="Proteomes" id="UP000249819"/>
    </source>
</evidence>
<dbReference type="AlphaFoldDB" id="A0A327VRM6"/>
<dbReference type="Proteomes" id="UP000249819">
    <property type="component" value="Unassembled WGS sequence"/>
</dbReference>
<dbReference type="Pfam" id="PF16389">
    <property type="entry name" value="DUF4998"/>
    <property type="match status" value="1"/>
</dbReference>